<dbReference type="InterPro" id="IPR025330">
    <property type="entry name" value="DUF4236"/>
</dbReference>
<reference evidence="2 3" key="1">
    <citation type="submission" date="2019-01" db="EMBL/GenBank/DDBJ databases">
        <title>Genome sequencing of strain FW100M-2.</title>
        <authorList>
            <person name="Heo J."/>
            <person name="Kim S.-J."/>
            <person name="Kim J.-S."/>
            <person name="Hong S.-B."/>
            <person name="Kwon S.-W."/>
        </authorList>
    </citation>
    <scope>NUCLEOTIDE SEQUENCE [LARGE SCALE GENOMIC DNA]</scope>
    <source>
        <strain evidence="2 3">FW100M-2</strain>
    </source>
</reference>
<gene>
    <name evidence="2" type="ORF">ET464_11915</name>
</gene>
<sequence length="366" mass="42196">MGFRFRKSFKIAPGVRLNMGTKSMGVSFGGRGLRYSINSRTGGRATIGIPGTGMSYSVSSRSGRSYRSQAYQRRSELMRQQKHYEKLEAFKRAQYEVELFENQVDMIKSIHKECDQTIDWEDLKQTAPPFQPGDKGPKEWAAQRELDRFKPTMFQRWFKLDEKKRVKLHEKVIQAALEDQEDYASWNNMITTAMQITAGNPDEFLKVIEEMSPLDDLSDFGSGFEFFIENASTLEVDFDVRSENVIPKETKSLTKTGKVSVKPMTKTAYFDLYQDYVCSCVLRIARDMFAILPFEQVYIHAMDHQINSSTGHMEHVTILSVKIDRPTLNKLHFDAIDCSDSMQNFTHNMKFVKTTGFKPVERLVIE</sequence>
<protein>
    <submittedName>
        <fullName evidence="2">DUF4236 domain-containing protein</fullName>
    </submittedName>
</protein>
<evidence type="ECO:0000313" key="2">
    <source>
        <dbReference type="EMBL" id="QAY66995.1"/>
    </source>
</evidence>
<name>A0A4P6EWK3_9BACL</name>
<keyword evidence="3" id="KW-1185">Reference proteome</keyword>
<dbReference type="Proteomes" id="UP000293568">
    <property type="component" value="Chromosome"/>
</dbReference>
<evidence type="ECO:0000259" key="1">
    <source>
        <dbReference type="Pfam" id="PF14020"/>
    </source>
</evidence>
<feature type="domain" description="DUF4236" evidence="1">
    <location>
        <begin position="3"/>
        <end position="57"/>
    </location>
</feature>
<accession>A0A4P6EWK3</accession>
<dbReference type="EMBL" id="CP035492">
    <property type="protein sequence ID" value="QAY66995.1"/>
    <property type="molecule type" value="Genomic_DNA"/>
</dbReference>
<dbReference type="OrthoDB" id="983149at2"/>
<evidence type="ECO:0000313" key="3">
    <source>
        <dbReference type="Proteomes" id="UP000293568"/>
    </source>
</evidence>
<dbReference type="AlphaFoldDB" id="A0A4P6EWK3"/>
<proteinExistence type="predicted"/>
<dbReference type="KEGG" id="pprt:ET464_11915"/>
<organism evidence="2 3">
    <name type="scientific">Paenibacillus protaetiae</name>
    <dbReference type="NCBI Taxonomy" id="2509456"/>
    <lineage>
        <taxon>Bacteria</taxon>
        <taxon>Bacillati</taxon>
        <taxon>Bacillota</taxon>
        <taxon>Bacilli</taxon>
        <taxon>Bacillales</taxon>
        <taxon>Paenibacillaceae</taxon>
        <taxon>Paenibacillus</taxon>
    </lineage>
</organism>
<dbReference type="Pfam" id="PF14020">
    <property type="entry name" value="DUF4236"/>
    <property type="match status" value="1"/>
</dbReference>